<dbReference type="InterPro" id="IPR050750">
    <property type="entry name" value="C5-MTase"/>
</dbReference>
<accession>A0AAD5UF56</accession>
<dbReference type="SUPFAM" id="SSF53335">
    <property type="entry name" value="S-adenosyl-L-methionine-dependent methyltransferases"/>
    <property type="match status" value="1"/>
</dbReference>
<keyword evidence="2 4" id="KW-0808">Transferase</keyword>
<comment type="caution">
    <text evidence="5">The sequence shown here is derived from an EMBL/GenBank/DDBJ whole genome shotgun (WGS) entry which is preliminary data.</text>
</comment>
<dbReference type="PROSITE" id="PS51679">
    <property type="entry name" value="SAM_MT_C5"/>
    <property type="match status" value="1"/>
</dbReference>
<dbReference type="InterPro" id="IPR036770">
    <property type="entry name" value="Ankyrin_rpt-contain_sf"/>
</dbReference>
<evidence type="ECO:0000313" key="5">
    <source>
        <dbReference type="EMBL" id="KAJ3256144.1"/>
    </source>
</evidence>
<dbReference type="AlphaFoldDB" id="A0AAD5UF56"/>
<dbReference type="Pfam" id="PF00145">
    <property type="entry name" value="DNA_methylase"/>
    <property type="match status" value="1"/>
</dbReference>
<keyword evidence="6" id="KW-1185">Reference proteome</keyword>
<dbReference type="InterPro" id="IPR002110">
    <property type="entry name" value="Ankyrin_rpt"/>
</dbReference>
<evidence type="ECO:0000256" key="1">
    <source>
        <dbReference type="ARBA" id="ARBA00022603"/>
    </source>
</evidence>
<proteinExistence type="inferred from homology"/>
<keyword evidence="1 4" id="KW-0489">Methyltransferase</keyword>
<dbReference type="PANTHER" id="PTHR46098">
    <property type="entry name" value="TRNA (CYTOSINE(38)-C(5))-METHYLTRANSFERASE"/>
    <property type="match status" value="1"/>
</dbReference>
<feature type="active site" evidence="4">
    <location>
        <position position="74"/>
    </location>
</feature>
<evidence type="ECO:0000256" key="4">
    <source>
        <dbReference type="PROSITE-ProRule" id="PRU01016"/>
    </source>
</evidence>
<dbReference type="InterPro" id="IPR029063">
    <property type="entry name" value="SAM-dependent_MTases_sf"/>
</dbReference>
<evidence type="ECO:0000313" key="6">
    <source>
        <dbReference type="Proteomes" id="UP001210925"/>
    </source>
</evidence>
<gene>
    <name evidence="5" type="primary">TRDMT1</name>
    <name evidence="5" type="ORF">HK103_005713</name>
</gene>
<dbReference type="SUPFAM" id="SSF140860">
    <property type="entry name" value="Pseudo ankyrin repeat-like"/>
    <property type="match status" value="1"/>
</dbReference>
<evidence type="ECO:0000256" key="2">
    <source>
        <dbReference type="ARBA" id="ARBA00022679"/>
    </source>
</evidence>
<dbReference type="GO" id="GO:0032259">
    <property type="term" value="P:methylation"/>
    <property type="evidence" value="ECO:0007669"/>
    <property type="project" value="UniProtKB-KW"/>
</dbReference>
<dbReference type="InterPro" id="IPR001525">
    <property type="entry name" value="C5_MeTfrase"/>
</dbReference>
<comment type="similarity">
    <text evidence="4">Belongs to the class I-like SAM-binding methyltransferase superfamily. C5-methyltransferase family.</text>
</comment>
<dbReference type="EMBL" id="JADGKB010000055">
    <property type="protein sequence ID" value="KAJ3256144.1"/>
    <property type="molecule type" value="Genomic_DNA"/>
</dbReference>
<organism evidence="5 6">
    <name type="scientific">Boothiomyces macroporosus</name>
    <dbReference type="NCBI Taxonomy" id="261099"/>
    <lineage>
        <taxon>Eukaryota</taxon>
        <taxon>Fungi</taxon>
        <taxon>Fungi incertae sedis</taxon>
        <taxon>Chytridiomycota</taxon>
        <taxon>Chytridiomycota incertae sedis</taxon>
        <taxon>Chytridiomycetes</taxon>
        <taxon>Rhizophydiales</taxon>
        <taxon>Terramycetaceae</taxon>
        <taxon>Boothiomyces</taxon>
    </lineage>
</organism>
<dbReference type="Pfam" id="PF12796">
    <property type="entry name" value="Ank_2"/>
    <property type="match status" value="1"/>
</dbReference>
<protein>
    <submittedName>
        <fullName evidence="5">tRNA (Cytosine-5-)-methyltransferase</fullName>
    </submittedName>
</protein>
<dbReference type="Gene3D" id="3.40.50.150">
    <property type="entry name" value="Vaccinia Virus protein VP39"/>
    <property type="match status" value="1"/>
</dbReference>
<name>A0AAD5UF56_9FUNG</name>
<keyword evidence="3 4" id="KW-0949">S-adenosyl-L-methionine</keyword>
<reference evidence="5" key="1">
    <citation type="submission" date="2020-05" db="EMBL/GenBank/DDBJ databases">
        <title>Phylogenomic resolution of chytrid fungi.</title>
        <authorList>
            <person name="Stajich J.E."/>
            <person name="Amses K."/>
            <person name="Simmons R."/>
            <person name="Seto K."/>
            <person name="Myers J."/>
            <person name="Bonds A."/>
            <person name="Quandt C.A."/>
            <person name="Barry K."/>
            <person name="Liu P."/>
            <person name="Grigoriev I."/>
            <person name="Longcore J.E."/>
            <person name="James T.Y."/>
        </authorList>
    </citation>
    <scope>NUCLEOTIDE SEQUENCE</scope>
    <source>
        <strain evidence="5">PLAUS21</strain>
    </source>
</reference>
<dbReference type="GO" id="GO:0008168">
    <property type="term" value="F:methyltransferase activity"/>
    <property type="evidence" value="ECO:0007669"/>
    <property type="project" value="UniProtKB-KW"/>
</dbReference>
<dbReference type="Proteomes" id="UP001210925">
    <property type="component" value="Unassembled WGS sequence"/>
</dbReference>
<dbReference type="PANTHER" id="PTHR46098:SF1">
    <property type="entry name" value="TRNA (CYTOSINE(38)-C(5))-METHYLTRANSFERASE"/>
    <property type="match status" value="1"/>
</dbReference>
<dbReference type="Gene3D" id="1.25.40.20">
    <property type="entry name" value="Ankyrin repeat-containing domain"/>
    <property type="match status" value="1"/>
</dbReference>
<dbReference type="Gene3D" id="3.90.120.10">
    <property type="entry name" value="DNA Methylase, subunit A, domain 2"/>
    <property type="match status" value="1"/>
</dbReference>
<dbReference type="PRINTS" id="PR00105">
    <property type="entry name" value="C5METTRFRASE"/>
</dbReference>
<evidence type="ECO:0000256" key="3">
    <source>
        <dbReference type="ARBA" id="ARBA00022691"/>
    </source>
</evidence>
<sequence>MTTAVEFFCGIGGLHYGLEYAQPDAKVVQSFDTNTVANNVYFHNFKQKTSTKGIDILKSKDIKEANLWLLSPPCQPYTSGGKRLDTKDNRTAGLLNLIKLLPEVKPEYFFLENVPNFEVSESRRLLVTQLIDLNYKVDEFLVSPVSIGIPNDRKRYYLAAKLTESKHEYDLENTTFHTNLDKYCPNFTRSSLKLADYIDPEADFSIYQVQPKDIRKRTNFVFGNNTLIQMLFNLQKPYEKCDNEELIASKPRFFTPTEIRKLHYFPDSFGFPKDTTLQQNTYIQDYNSIALILGQLGQTSELERFDLNLLDLEIKQILIGLPLSDRFIVKLCKHMRPEIHGKEMHYEFRQWICNSYMNAIRYALDSWYIPDGLDFENACRQGSLPVVNILIDDDRVDPVGDNNLAFIKAAKYGHTDIVERLLQDARINPSDKDNEALKEAIAGGHVDIIKLLVNDPRVDRQLAISYAHQHNRLDILISSCE</sequence>